<keyword evidence="4" id="KW-0812">Transmembrane</keyword>
<dbReference type="EMBL" id="JBHLTF010000032">
    <property type="protein sequence ID" value="MFC0718443.1"/>
    <property type="molecule type" value="Genomic_DNA"/>
</dbReference>
<evidence type="ECO:0000256" key="6">
    <source>
        <dbReference type="ARBA" id="ARBA00023237"/>
    </source>
</evidence>
<dbReference type="Gene3D" id="2.60.40.1120">
    <property type="entry name" value="Carboxypeptidase-like, regulatory domain"/>
    <property type="match status" value="1"/>
</dbReference>
<organism evidence="8 9">
    <name type="scientific">Luteimonas padinae</name>
    <dbReference type="NCBI Taxonomy" id="1714359"/>
    <lineage>
        <taxon>Bacteria</taxon>
        <taxon>Pseudomonadati</taxon>
        <taxon>Pseudomonadota</taxon>
        <taxon>Gammaproteobacteria</taxon>
        <taxon>Lysobacterales</taxon>
        <taxon>Lysobacteraceae</taxon>
        <taxon>Luteimonas</taxon>
    </lineage>
</organism>
<comment type="caution">
    <text evidence="8">The sequence shown here is derived from an EMBL/GenBank/DDBJ whole genome shotgun (WGS) entry which is preliminary data.</text>
</comment>
<dbReference type="InterPro" id="IPR037066">
    <property type="entry name" value="Plug_dom_sf"/>
</dbReference>
<feature type="chain" id="PRO_5045572874" evidence="7">
    <location>
        <begin position="33"/>
        <end position="1008"/>
    </location>
</feature>
<name>A0ABV6SYD8_9GAMM</name>
<sequence length="1008" mass="110350">MNLNKTATRRHLRKTALTLALGALFATGAAQAQSSAVGSIFGSGMEPGTVVTVRNNDTGFQRQITVDASGRYSIGALPTGTYSVAVDQSGQQTVLNPGVQVVIGGGTEVSGGAAAGGDVTTLGGVQVTGSRMPVIDVSSTDTRRVFTSERLEQLPVRESLEQVALLAPGVVLADSRYPGAASFGGSAASENAIYINGYAVTNPLTNIGSTTLPFDAIGQAQVITGGYGAEFGRSTGGVMNIVTKRGGNEWKFGGEMMYTPKGLRGNYEDIRYEHNGLPAFDGLVYSRRSMREANEVKYGMYASGPLVKDRLFIYASGELTNQSISTPGTARPGGDAGWLKANLEDPRWMAKIDWNINDNHLLEFTAVSDTEKETRDNYSFVYTPGQDAFRLGERTGGIYYEDGGELYIGKYTGYLSDNLTLTAVYGEQSVDHIETPFGYDPSEVYVADSRPVDEQISRGTIERLAYEGAYDETRGGRLDLEWRLGDHGLRFGYDRQDSESMAGTQMSGPGYSWRYGPCTAGQPIAGGGGAVCPSNGEYVSQYIYENGGTFKVEQAAYYVEDRWQVNDQWLLTLGIRNETFKNYNADGIVYVEQKDQWAPRIGVSWDVLGDSSLKVYGNAGRYHLAMPNNVALRGAAGSLYTNEYFSFTGIDPVTGVPLGLVELGDGPYSANREYGQAPDPRSVAAKGIKSHYQDEYALGIEKAFENGLTVGARYVYRDLKGAIDDMCDYRPAYNWAIDNGYSEEVADNLGNALANCRLFNPGEANTFLLDDGTGNFVEVPLTAGELGFPKLKRSYQGIDFFVERPFDGTWFGRVDYTLSRNYGNAEGQLKSDIGQTDVGQTQDWDHPELMELANGYLPNHRKHYVKAFGFYQASPEWGLSATMSAFSGRPKNCMGYYPQTPENEEFNTYYAYGGPYYFYCNNQPSPRGSQGNMPWSYRLDLGVTYAPNFANNQLKFGLDIFNVFDRQSAQNQIEYGENGGPGLPYSQAHRVISYSDPRAIRFSIRADF</sequence>
<evidence type="ECO:0000313" key="8">
    <source>
        <dbReference type="EMBL" id="MFC0718443.1"/>
    </source>
</evidence>
<evidence type="ECO:0000256" key="4">
    <source>
        <dbReference type="ARBA" id="ARBA00022692"/>
    </source>
</evidence>
<dbReference type="PROSITE" id="PS51318">
    <property type="entry name" value="TAT"/>
    <property type="match status" value="1"/>
</dbReference>
<keyword evidence="9" id="KW-1185">Reference proteome</keyword>
<evidence type="ECO:0000256" key="2">
    <source>
        <dbReference type="ARBA" id="ARBA00022448"/>
    </source>
</evidence>
<gene>
    <name evidence="8" type="ORF">ACFFFU_11905</name>
</gene>
<dbReference type="Gene3D" id="2.40.170.20">
    <property type="entry name" value="TonB-dependent receptor, beta-barrel domain"/>
    <property type="match status" value="1"/>
</dbReference>
<dbReference type="Pfam" id="PF13620">
    <property type="entry name" value="CarboxypepD_reg"/>
    <property type="match status" value="1"/>
</dbReference>
<protein>
    <submittedName>
        <fullName evidence="8">Carboxypeptidase regulatory-like domain-containing protein</fullName>
    </submittedName>
</protein>
<evidence type="ECO:0000256" key="1">
    <source>
        <dbReference type="ARBA" id="ARBA00004571"/>
    </source>
</evidence>
<dbReference type="PANTHER" id="PTHR30069">
    <property type="entry name" value="TONB-DEPENDENT OUTER MEMBRANE RECEPTOR"/>
    <property type="match status" value="1"/>
</dbReference>
<comment type="subcellular location">
    <subcellularLocation>
        <location evidence="1">Cell outer membrane</location>
        <topology evidence="1">Multi-pass membrane protein</topology>
    </subcellularLocation>
</comment>
<keyword evidence="6" id="KW-0998">Cell outer membrane</keyword>
<dbReference type="InterPro" id="IPR036942">
    <property type="entry name" value="Beta-barrel_TonB_sf"/>
</dbReference>
<dbReference type="InterPro" id="IPR039426">
    <property type="entry name" value="TonB-dep_rcpt-like"/>
</dbReference>
<keyword evidence="3" id="KW-1134">Transmembrane beta strand</keyword>
<keyword evidence="5" id="KW-0472">Membrane</keyword>
<keyword evidence="7" id="KW-0732">Signal</keyword>
<dbReference type="PANTHER" id="PTHR30069:SF46">
    <property type="entry name" value="OAR PROTEIN"/>
    <property type="match status" value="1"/>
</dbReference>
<dbReference type="SUPFAM" id="SSF56935">
    <property type="entry name" value="Porins"/>
    <property type="match status" value="1"/>
</dbReference>
<dbReference type="Proteomes" id="UP001589898">
    <property type="component" value="Unassembled WGS sequence"/>
</dbReference>
<dbReference type="InterPro" id="IPR006311">
    <property type="entry name" value="TAT_signal"/>
</dbReference>
<dbReference type="InterPro" id="IPR013784">
    <property type="entry name" value="Carb-bd-like_fold"/>
</dbReference>
<evidence type="ECO:0000256" key="7">
    <source>
        <dbReference type="SAM" id="SignalP"/>
    </source>
</evidence>
<accession>A0ABV6SYD8</accession>
<evidence type="ECO:0000256" key="3">
    <source>
        <dbReference type="ARBA" id="ARBA00022452"/>
    </source>
</evidence>
<evidence type="ECO:0000313" key="9">
    <source>
        <dbReference type="Proteomes" id="UP001589898"/>
    </source>
</evidence>
<dbReference type="SUPFAM" id="SSF49452">
    <property type="entry name" value="Starch-binding domain-like"/>
    <property type="match status" value="1"/>
</dbReference>
<reference evidence="8 9" key="1">
    <citation type="submission" date="2024-09" db="EMBL/GenBank/DDBJ databases">
        <authorList>
            <person name="Sun Q."/>
            <person name="Mori K."/>
        </authorList>
    </citation>
    <scope>NUCLEOTIDE SEQUENCE [LARGE SCALE GENOMIC DNA]</scope>
    <source>
        <strain evidence="8 9">KCTC 52403</strain>
    </source>
</reference>
<proteinExistence type="predicted"/>
<dbReference type="RefSeq" id="WP_229823094.1">
    <property type="nucleotide sequence ID" value="NZ_BMZT01000003.1"/>
</dbReference>
<keyword evidence="2" id="KW-0813">Transport</keyword>
<evidence type="ECO:0000256" key="5">
    <source>
        <dbReference type="ARBA" id="ARBA00023136"/>
    </source>
</evidence>
<feature type="signal peptide" evidence="7">
    <location>
        <begin position="1"/>
        <end position="32"/>
    </location>
</feature>
<dbReference type="Gene3D" id="2.170.130.10">
    <property type="entry name" value="TonB-dependent receptor, plug domain"/>
    <property type="match status" value="1"/>
</dbReference>